<dbReference type="InterPro" id="IPR001126">
    <property type="entry name" value="UmuC"/>
</dbReference>
<accession>A0A402WM30</accession>
<evidence type="ECO:0000256" key="1">
    <source>
        <dbReference type="ARBA" id="ARBA00010945"/>
    </source>
</evidence>
<dbReference type="Pfam" id="PF11799">
    <property type="entry name" value="IMS_C"/>
    <property type="match status" value="1"/>
</dbReference>
<sequence length="419" mass="46885">MFLLCDVNAMYASCEQLFRPDLKGKPVIVLSNNDGAIVAANREAKAIGIKRGAPFFQAKALIQQHQIAFFSSNYALYGDISHRIMSILESLAPSLEIYSIDEAFLQIAGIDASEPYLDYGRRVRATVAQRTGLTCGIGIAQTRTLAKLANHAAKTWPATGGVVDLSDRIRQRKLMALLPVDEVWGIGRKLSAKLRLMGIETVLQLADANLQLMKKTFGVVVERTIRELNGIPCISIEALPAKQQIICSRSFGERITQLQDMKQAICQYAERAAEKLREEKQYCRHVSVFLRTSPYANEPQYGNSANQIMMLATQDTRDIVAAAMKALSQIWRDGYRYQKAGIMLNDFCSRPGQIDMFDETPPRANSEQLMKVVDRINSTGVGKVWFGGQGIEKVWRMKRKMLSPAYTTRWNDIPVAKVL</sequence>
<dbReference type="InterPro" id="IPR036775">
    <property type="entry name" value="DNA_pol_Y-fam_lit_finger_sf"/>
</dbReference>
<evidence type="ECO:0000256" key="5">
    <source>
        <dbReference type="ARBA" id="ARBA00023236"/>
    </source>
</evidence>
<dbReference type="InterPro" id="IPR043502">
    <property type="entry name" value="DNA/RNA_pol_sf"/>
</dbReference>
<dbReference type="AlphaFoldDB" id="A0A402WM30"/>
<evidence type="ECO:0000313" key="7">
    <source>
        <dbReference type="EMBL" id="MIV46609.1"/>
    </source>
</evidence>
<dbReference type="Pfam" id="PF11798">
    <property type="entry name" value="IMS_HHH"/>
    <property type="match status" value="1"/>
</dbReference>
<comment type="similarity">
    <text evidence="1">Belongs to the DNA polymerase type-Y family.</text>
</comment>
<evidence type="ECO:0000256" key="4">
    <source>
        <dbReference type="ARBA" id="ARBA00023204"/>
    </source>
</evidence>
<organism evidence="7">
    <name type="scientific">Salmonella enterica</name>
    <name type="common">Salmonella choleraesuis</name>
    <dbReference type="NCBI Taxonomy" id="28901"/>
    <lineage>
        <taxon>Bacteria</taxon>
        <taxon>Pseudomonadati</taxon>
        <taxon>Pseudomonadota</taxon>
        <taxon>Gammaproteobacteria</taxon>
        <taxon>Enterobacterales</taxon>
        <taxon>Enterobacteriaceae</taxon>
        <taxon>Salmonella</taxon>
    </lineage>
</organism>
<dbReference type="PANTHER" id="PTHR11076">
    <property type="entry name" value="DNA REPAIR POLYMERASE UMUC / TRANSFERASE FAMILY MEMBER"/>
    <property type="match status" value="1"/>
</dbReference>
<name>A0A402WM30_SALER</name>
<keyword evidence="4" id="KW-0234">DNA repair</keyword>
<keyword evidence="2" id="KW-0227">DNA damage</keyword>
<dbReference type="Pfam" id="PF00817">
    <property type="entry name" value="IMS"/>
    <property type="match status" value="1"/>
</dbReference>
<dbReference type="NCBIfam" id="NF002955">
    <property type="entry name" value="PRK03609.1"/>
    <property type="match status" value="1"/>
</dbReference>
<dbReference type="Gene3D" id="3.30.70.270">
    <property type="match status" value="1"/>
</dbReference>
<dbReference type="InterPro" id="IPR043128">
    <property type="entry name" value="Rev_trsase/Diguanyl_cyclase"/>
</dbReference>
<gene>
    <name evidence="7" type="primary">umuC</name>
    <name evidence="7" type="ORF">A7E06_24740</name>
</gene>
<keyword evidence="7" id="KW-0808">Transferase</keyword>
<keyword evidence="3" id="KW-0741">SOS mutagenesis</keyword>
<dbReference type="Gene3D" id="1.10.150.20">
    <property type="entry name" value="5' to 3' exonuclease, C-terminal subdomain"/>
    <property type="match status" value="1"/>
</dbReference>
<dbReference type="GO" id="GO:0009432">
    <property type="term" value="P:SOS response"/>
    <property type="evidence" value="ECO:0007669"/>
    <property type="project" value="UniProtKB-KW"/>
</dbReference>
<dbReference type="EC" id="2.7.7.7" evidence="7"/>
<dbReference type="InterPro" id="IPR050116">
    <property type="entry name" value="DNA_polymerase-Y"/>
</dbReference>
<dbReference type="Gene3D" id="3.40.1170.60">
    <property type="match status" value="1"/>
</dbReference>
<proteinExistence type="inferred from homology"/>
<dbReference type="InterPro" id="IPR024728">
    <property type="entry name" value="PolY_HhH_motif"/>
</dbReference>
<dbReference type="GO" id="GO:0003887">
    <property type="term" value="F:DNA-directed DNA polymerase activity"/>
    <property type="evidence" value="ECO:0007669"/>
    <property type="project" value="UniProtKB-EC"/>
</dbReference>
<dbReference type="InterPro" id="IPR025188">
    <property type="entry name" value="DUF4113"/>
</dbReference>
<dbReference type="CDD" id="cd01700">
    <property type="entry name" value="PolY_Pol_V_umuC"/>
    <property type="match status" value="1"/>
</dbReference>
<evidence type="ECO:0000259" key="6">
    <source>
        <dbReference type="PROSITE" id="PS50173"/>
    </source>
</evidence>
<dbReference type="Pfam" id="PF13438">
    <property type="entry name" value="DUF4113"/>
    <property type="match status" value="1"/>
</dbReference>
<protein>
    <submittedName>
        <fullName evidence="7">Translesion error-prone DNA polymerase V subunit UmuC</fullName>
        <ecNumber evidence="7">2.7.7.7</ecNumber>
    </submittedName>
</protein>
<evidence type="ECO:0000256" key="3">
    <source>
        <dbReference type="ARBA" id="ARBA00023199"/>
    </source>
</evidence>
<evidence type="ECO:0000256" key="2">
    <source>
        <dbReference type="ARBA" id="ARBA00022763"/>
    </source>
</evidence>
<dbReference type="Proteomes" id="UP000839530">
    <property type="component" value="Unassembled WGS sequence"/>
</dbReference>
<keyword evidence="7" id="KW-0548">Nucleotidyltransferase</keyword>
<dbReference type="GO" id="GO:0006281">
    <property type="term" value="P:DNA repair"/>
    <property type="evidence" value="ECO:0007669"/>
    <property type="project" value="UniProtKB-KW"/>
</dbReference>
<dbReference type="EMBL" id="RSUV01000026">
    <property type="protein sequence ID" value="MIV46609.1"/>
    <property type="molecule type" value="Genomic_DNA"/>
</dbReference>
<dbReference type="PROSITE" id="PS50173">
    <property type="entry name" value="UMUC"/>
    <property type="match status" value="1"/>
</dbReference>
<reference evidence="7" key="1">
    <citation type="submission" date="2018-07" db="EMBL/GenBank/DDBJ databases">
        <authorList>
            <consortium name="GenomeTrakr network: Whole genome sequencing for foodborne pathogen traceback"/>
        </authorList>
    </citation>
    <scope>NUCLEOTIDE SEQUENCE [LARGE SCALE GENOMIC DNA]</scope>
    <source>
        <strain evidence="7">CFSAN048114</strain>
    </source>
</reference>
<dbReference type="GO" id="GO:0003684">
    <property type="term" value="F:damaged DNA binding"/>
    <property type="evidence" value="ECO:0007669"/>
    <property type="project" value="InterPro"/>
</dbReference>
<keyword evidence="5" id="KW-0742">SOS response</keyword>
<dbReference type="SUPFAM" id="SSF100879">
    <property type="entry name" value="Lesion bypass DNA polymerase (Y-family), little finger domain"/>
    <property type="match status" value="1"/>
</dbReference>
<dbReference type="PANTHER" id="PTHR11076:SF34">
    <property type="entry name" value="PROTEIN UMUC"/>
    <property type="match status" value="1"/>
</dbReference>
<dbReference type="InterPro" id="IPR017961">
    <property type="entry name" value="DNA_pol_Y-fam_little_finger"/>
</dbReference>
<comment type="caution">
    <text evidence="7">The sequence shown here is derived from an EMBL/GenBank/DDBJ whole genome shotgun (WGS) entry which is preliminary data.</text>
</comment>
<dbReference type="GO" id="GO:0005829">
    <property type="term" value="C:cytosol"/>
    <property type="evidence" value="ECO:0007669"/>
    <property type="project" value="TreeGrafter"/>
</dbReference>
<dbReference type="GO" id="GO:0042276">
    <property type="term" value="P:error-prone translesion synthesis"/>
    <property type="evidence" value="ECO:0007669"/>
    <property type="project" value="TreeGrafter"/>
</dbReference>
<dbReference type="SUPFAM" id="SSF56672">
    <property type="entry name" value="DNA/RNA polymerases"/>
    <property type="match status" value="1"/>
</dbReference>
<dbReference type="Gene3D" id="3.30.1490.100">
    <property type="entry name" value="DNA polymerase, Y-family, little finger domain"/>
    <property type="match status" value="1"/>
</dbReference>
<feature type="domain" description="UmuC" evidence="6">
    <location>
        <begin position="2"/>
        <end position="187"/>
    </location>
</feature>